<reference evidence="2" key="1">
    <citation type="journal article" date="2019" name="Int. J. Syst. Evol. Microbiol.">
        <title>The Global Catalogue of Microorganisms (GCM) 10K type strain sequencing project: providing services to taxonomists for standard genome sequencing and annotation.</title>
        <authorList>
            <consortium name="The Broad Institute Genomics Platform"/>
            <consortium name="The Broad Institute Genome Sequencing Center for Infectious Disease"/>
            <person name="Wu L."/>
            <person name="Ma J."/>
        </authorList>
    </citation>
    <scope>NUCLEOTIDE SEQUENCE [LARGE SCALE GENOMIC DNA]</scope>
    <source>
        <strain evidence="2">CECT 8010</strain>
    </source>
</reference>
<dbReference type="EMBL" id="JBHSDC010000015">
    <property type="protein sequence ID" value="MFC4231970.1"/>
    <property type="molecule type" value="Genomic_DNA"/>
</dbReference>
<proteinExistence type="predicted"/>
<accession>A0ABV8PYT3</accession>
<evidence type="ECO:0000313" key="2">
    <source>
        <dbReference type="Proteomes" id="UP001595906"/>
    </source>
</evidence>
<evidence type="ECO:0008006" key="3">
    <source>
        <dbReference type="Google" id="ProtNLM"/>
    </source>
</evidence>
<dbReference type="RefSeq" id="WP_379013638.1">
    <property type="nucleotide sequence ID" value="NZ_JBHSDC010000015.1"/>
</dbReference>
<name>A0ABV8PYT3_9BACT</name>
<keyword evidence="2" id="KW-1185">Reference proteome</keyword>
<protein>
    <recommendedName>
        <fullName evidence="3">pEK499-p136 HEPN domain-containing protein</fullName>
    </recommendedName>
</protein>
<comment type="caution">
    <text evidence="1">The sequence shown here is derived from an EMBL/GenBank/DDBJ whole genome shotgun (WGS) entry which is preliminary data.</text>
</comment>
<gene>
    <name evidence="1" type="ORF">ACFOW1_08715</name>
</gene>
<evidence type="ECO:0000313" key="1">
    <source>
        <dbReference type="EMBL" id="MFC4231970.1"/>
    </source>
</evidence>
<organism evidence="1 2">
    <name type="scientific">Parasediminibacterium paludis</name>
    <dbReference type="NCBI Taxonomy" id="908966"/>
    <lineage>
        <taxon>Bacteria</taxon>
        <taxon>Pseudomonadati</taxon>
        <taxon>Bacteroidota</taxon>
        <taxon>Chitinophagia</taxon>
        <taxon>Chitinophagales</taxon>
        <taxon>Chitinophagaceae</taxon>
        <taxon>Parasediminibacterium</taxon>
    </lineage>
</organism>
<sequence length="174" mass="20803">MNSENLPYKAWLALEEIKLRGNYLSIATDFDWILIILIKECFKQNPEEIKTFYFKNDGKGKELCEMSMFERIEVCRNGLLKYYPKEYIKYEKSLDIIDLVRKIRNKFAHQKIDDMFSTKDRTELTFHDLKKNFKVKSTIYKVADLWTELESFRNTMQSTLILISKIMGLPKPTF</sequence>
<dbReference type="Proteomes" id="UP001595906">
    <property type="component" value="Unassembled WGS sequence"/>
</dbReference>